<comment type="catalytic activity">
    <reaction evidence="3">
        <text>2 GTP = 3',3'-c-di-GMP + 2 diphosphate</text>
        <dbReference type="Rhea" id="RHEA:24898"/>
        <dbReference type="ChEBI" id="CHEBI:33019"/>
        <dbReference type="ChEBI" id="CHEBI:37565"/>
        <dbReference type="ChEBI" id="CHEBI:58805"/>
        <dbReference type="EC" id="2.7.7.65"/>
    </reaction>
</comment>
<organism evidence="6 7">
    <name type="scientific">Methylophaga thiooxydans DMS010</name>
    <dbReference type="NCBI Taxonomy" id="637616"/>
    <lineage>
        <taxon>Bacteria</taxon>
        <taxon>Pseudomonadati</taxon>
        <taxon>Pseudomonadota</taxon>
        <taxon>Gammaproteobacteria</taxon>
        <taxon>Thiotrichales</taxon>
        <taxon>Piscirickettsiaceae</taxon>
        <taxon>Methylophaga</taxon>
    </lineage>
</organism>
<dbReference type="HOGENOM" id="CLU_412071_0_0_6"/>
<dbReference type="AlphaFoldDB" id="C0N947"/>
<evidence type="ECO:0000256" key="3">
    <source>
        <dbReference type="ARBA" id="ARBA00034247"/>
    </source>
</evidence>
<feature type="transmembrane region" description="Helical" evidence="4">
    <location>
        <begin position="365"/>
        <end position="386"/>
    </location>
</feature>
<dbReference type="InterPro" id="IPR050469">
    <property type="entry name" value="Diguanylate_Cyclase"/>
</dbReference>
<protein>
    <recommendedName>
        <fullName evidence="2">diguanylate cyclase</fullName>
        <ecNumber evidence="2">2.7.7.65</ecNumber>
    </recommendedName>
</protein>
<dbReference type="GO" id="GO:0043709">
    <property type="term" value="P:cell adhesion involved in single-species biofilm formation"/>
    <property type="evidence" value="ECO:0007669"/>
    <property type="project" value="TreeGrafter"/>
</dbReference>
<comment type="cofactor">
    <cofactor evidence="1">
        <name>Mg(2+)</name>
        <dbReference type="ChEBI" id="CHEBI:18420"/>
    </cofactor>
</comment>
<feature type="transmembrane region" description="Helical" evidence="4">
    <location>
        <begin position="246"/>
        <end position="267"/>
    </location>
</feature>
<dbReference type="PANTHER" id="PTHR45138:SF9">
    <property type="entry name" value="DIGUANYLATE CYCLASE DGCM-RELATED"/>
    <property type="match status" value="1"/>
</dbReference>
<feature type="transmembrane region" description="Helical" evidence="4">
    <location>
        <begin position="187"/>
        <end position="206"/>
    </location>
</feature>
<reference evidence="6 7" key="1">
    <citation type="journal article" date="2011" name="J. Bacteriol.">
        <title>Draft genome sequence of the chemolithoheterotrophic, halophilic methylotroph Methylophaga thiooxydans DMS010.</title>
        <authorList>
            <person name="Boden R."/>
            <person name="Ferriera S."/>
            <person name="Johnson J."/>
            <person name="Kelly D.P."/>
            <person name="Murrell J.C."/>
            <person name="Schafer H."/>
        </authorList>
    </citation>
    <scope>NUCLEOTIDE SEQUENCE [LARGE SCALE GENOMIC DNA]</scope>
    <source>
        <strain evidence="6 7">DMS010</strain>
    </source>
</reference>
<accession>C0N947</accession>
<dbReference type="SMART" id="SM00267">
    <property type="entry name" value="GGDEF"/>
    <property type="match status" value="1"/>
</dbReference>
<sequence>MLRSQALRSRISGLLVAVLLGLICFSQIALAAPKSIDLAELDWQYRWDDGQNMDIPSDTLKDEGWQSIEFPANPPERNGRTQVWFRTVLPAVTMSEPVIYVTSIDINVEAFVGEKQIYLFGEFDDEGNGSFMGWPWHVMPLPDDFAGKPLYLKVYSDYTQIGLWGETKIQDRADMLLDVVTSGLHELVVAAFSLLIAFIAFVFAVFRGTRREFFYLGLFSLATAGTLIGENLAMQLLISWPLLKTYLAAISYFAMPVFIAMLLYYWVDDAKGGRLLKAIAILHQVYLIAVVLLSVTGVINLATAYPLFDFLFVISLLLMLTVTLRVSRQMNIVRQLVVGAFGLYAIILLADMLIAHGLIPWVNFPLAYGGLIFSLVLVVVSIRNYIQTYTELEALNQTLEQRVVQRTTQLNDYVKAEKDRRISLERQNLFASKLERFNTKLQSCNCLAEASDLFRDKLAHVFSPAMVEVSMDGQEMDDLPDGQLRLQGLKGSSHVFASLRLERAAPMLPKQDAEEMIRRASQRLAVTLGNIKLREDLQRYSFEDSLTGLRNRRFFDDALSRDIQLAEREQTALSLLICDIDHFKRFNDEYGHEAGDVALQSVAAKLKQQFRQSDIPCRLGGEEFVVLMREASLDDARVKAEKLLEAIAENHIDYDNEKLGPLTVSAGVASWRGDEPDAEALLRKADKALYKAKQTGRNCVVVFEADKPFDAAL</sequence>
<feature type="transmembrane region" description="Helical" evidence="4">
    <location>
        <begin position="279"/>
        <end position="299"/>
    </location>
</feature>
<evidence type="ECO:0000313" key="7">
    <source>
        <dbReference type="Proteomes" id="UP000004679"/>
    </source>
</evidence>
<dbReference type="GO" id="GO:0052621">
    <property type="term" value="F:diguanylate cyclase activity"/>
    <property type="evidence" value="ECO:0007669"/>
    <property type="project" value="UniProtKB-EC"/>
</dbReference>
<feature type="transmembrane region" description="Helical" evidence="4">
    <location>
        <begin position="213"/>
        <end position="234"/>
    </location>
</feature>
<dbReference type="Gene3D" id="3.30.70.270">
    <property type="match status" value="1"/>
</dbReference>
<dbReference type="CDD" id="cd01949">
    <property type="entry name" value="GGDEF"/>
    <property type="match status" value="1"/>
</dbReference>
<dbReference type="InterPro" id="IPR000160">
    <property type="entry name" value="GGDEF_dom"/>
</dbReference>
<dbReference type="Proteomes" id="UP000004679">
    <property type="component" value="Unassembled WGS sequence"/>
</dbReference>
<dbReference type="EMBL" id="GG657906">
    <property type="protein sequence ID" value="EEF78662.1"/>
    <property type="molecule type" value="Genomic_DNA"/>
</dbReference>
<evidence type="ECO:0000259" key="5">
    <source>
        <dbReference type="PROSITE" id="PS50887"/>
    </source>
</evidence>
<dbReference type="PROSITE" id="PS50887">
    <property type="entry name" value="GGDEF"/>
    <property type="match status" value="1"/>
</dbReference>
<feature type="transmembrane region" description="Helical" evidence="4">
    <location>
        <begin position="336"/>
        <end position="359"/>
    </location>
</feature>
<keyword evidence="4" id="KW-0472">Membrane</keyword>
<feature type="domain" description="GGDEF" evidence="5">
    <location>
        <begin position="571"/>
        <end position="705"/>
    </location>
</feature>
<dbReference type="FunFam" id="3.30.70.270:FF:000001">
    <property type="entry name" value="Diguanylate cyclase domain protein"/>
    <property type="match status" value="1"/>
</dbReference>
<dbReference type="Pfam" id="PF00990">
    <property type="entry name" value="GGDEF"/>
    <property type="match status" value="1"/>
</dbReference>
<dbReference type="PANTHER" id="PTHR45138">
    <property type="entry name" value="REGULATORY COMPONENTS OF SENSORY TRANSDUCTION SYSTEM"/>
    <property type="match status" value="1"/>
</dbReference>
<evidence type="ECO:0000256" key="2">
    <source>
        <dbReference type="ARBA" id="ARBA00012528"/>
    </source>
</evidence>
<evidence type="ECO:0000313" key="6">
    <source>
        <dbReference type="EMBL" id="EEF78662.1"/>
    </source>
</evidence>
<keyword evidence="4" id="KW-1133">Transmembrane helix</keyword>
<gene>
    <name evidence="6" type="ORF">MDMS009_2835</name>
</gene>
<dbReference type="InterPro" id="IPR029787">
    <property type="entry name" value="Nucleotide_cyclase"/>
</dbReference>
<dbReference type="EC" id="2.7.7.65" evidence="2"/>
<evidence type="ECO:0000256" key="4">
    <source>
        <dbReference type="SAM" id="Phobius"/>
    </source>
</evidence>
<dbReference type="NCBIfam" id="TIGR00254">
    <property type="entry name" value="GGDEF"/>
    <property type="match status" value="1"/>
</dbReference>
<name>C0N947_9GAMM</name>
<dbReference type="InterPro" id="IPR043128">
    <property type="entry name" value="Rev_trsase/Diguanyl_cyclase"/>
</dbReference>
<dbReference type="GO" id="GO:0005886">
    <property type="term" value="C:plasma membrane"/>
    <property type="evidence" value="ECO:0007669"/>
    <property type="project" value="TreeGrafter"/>
</dbReference>
<keyword evidence="7" id="KW-1185">Reference proteome</keyword>
<keyword evidence="4" id="KW-0812">Transmembrane</keyword>
<feature type="transmembrane region" description="Helical" evidence="4">
    <location>
        <begin position="305"/>
        <end position="324"/>
    </location>
</feature>
<dbReference type="SUPFAM" id="SSF55073">
    <property type="entry name" value="Nucleotide cyclase"/>
    <property type="match status" value="1"/>
</dbReference>
<evidence type="ECO:0000256" key="1">
    <source>
        <dbReference type="ARBA" id="ARBA00001946"/>
    </source>
</evidence>
<proteinExistence type="predicted"/>
<dbReference type="GO" id="GO:1902201">
    <property type="term" value="P:negative regulation of bacterial-type flagellum-dependent cell motility"/>
    <property type="evidence" value="ECO:0007669"/>
    <property type="project" value="TreeGrafter"/>
</dbReference>